<evidence type="ECO:0000313" key="2">
    <source>
        <dbReference type="Proteomes" id="UP000254869"/>
    </source>
</evidence>
<evidence type="ECO:0000313" key="1">
    <source>
        <dbReference type="EMBL" id="RDI68006.1"/>
    </source>
</evidence>
<dbReference type="EMBL" id="QQBC01000002">
    <property type="protein sequence ID" value="RDI68006.1"/>
    <property type="molecule type" value="Genomic_DNA"/>
</dbReference>
<proteinExistence type="predicted"/>
<name>A0A370IBA0_9NOCA</name>
<sequence length="42" mass="4595">MNDMSSVLRLQIRTDREVEDDAPLGPLSATSVHLCGEAEQLP</sequence>
<dbReference type="AlphaFoldDB" id="A0A370IBA0"/>
<comment type="caution">
    <text evidence="1">The sequence shown here is derived from an EMBL/GenBank/DDBJ whole genome shotgun (WGS) entry which is preliminary data.</text>
</comment>
<organism evidence="1 2">
    <name type="scientific">Nocardia pseudobrasiliensis</name>
    <dbReference type="NCBI Taxonomy" id="45979"/>
    <lineage>
        <taxon>Bacteria</taxon>
        <taxon>Bacillati</taxon>
        <taxon>Actinomycetota</taxon>
        <taxon>Actinomycetes</taxon>
        <taxon>Mycobacteriales</taxon>
        <taxon>Nocardiaceae</taxon>
        <taxon>Nocardia</taxon>
    </lineage>
</organism>
<dbReference type="STRING" id="1210086.GCA_001613105_00983"/>
<accession>A0A370IBA0</accession>
<reference evidence="1 2" key="1">
    <citation type="submission" date="2018-07" db="EMBL/GenBank/DDBJ databases">
        <title>Genomic Encyclopedia of Type Strains, Phase IV (KMG-IV): sequencing the most valuable type-strain genomes for metagenomic binning, comparative biology and taxonomic classification.</title>
        <authorList>
            <person name="Goeker M."/>
        </authorList>
    </citation>
    <scope>NUCLEOTIDE SEQUENCE [LARGE SCALE GENOMIC DNA]</scope>
    <source>
        <strain evidence="1 2">DSM 44290</strain>
    </source>
</reference>
<keyword evidence="2" id="KW-1185">Reference proteome</keyword>
<gene>
    <name evidence="1" type="ORF">DFR76_102407</name>
</gene>
<protein>
    <submittedName>
        <fullName evidence="1">Uncharacterized protein</fullName>
    </submittedName>
</protein>
<dbReference type="Proteomes" id="UP000254869">
    <property type="component" value="Unassembled WGS sequence"/>
</dbReference>